<organism evidence="1 2">
    <name type="scientific">Mycetocola reblochoni REB411</name>
    <dbReference type="NCBI Taxonomy" id="1255698"/>
    <lineage>
        <taxon>Bacteria</taxon>
        <taxon>Bacillati</taxon>
        <taxon>Actinomycetota</taxon>
        <taxon>Actinomycetes</taxon>
        <taxon>Micrococcales</taxon>
        <taxon>Microbacteriaceae</taxon>
        <taxon>Mycetocola</taxon>
    </lineage>
</organism>
<gene>
    <name evidence="1" type="ORF">FM119_01705</name>
</gene>
<accession>A0A1R4IGR9</accession>
<proteinExistence type="predicted"/>
<protein>
    <submittedName>
        <fullName evidence="1">Uncharacterized protein</fullName>
    </submittedName>
</protein>
<dbReference type="AlphaFoldDB" id="A0A1R4IGR9"/>
<reference evidence="2" key="1">
    <citation type="submission" date="2017-02" db="EMBL/GenBank/DDBJ databases">
        <authorList>
            <person name="Dridi B."/>
        </authorList>
    </citation>
    <scope>NUCLEOTIDE SEQUENCE [LARGE SCALE GENOMIC DNA]</scope>
    <source>
        <strain evidence="2">EB411</strain>
    </source>
</reference>
<name>A0A1R4IGR9_9MICO</name>
<sequence length="44" mass="4455">MTAEFLQATAMVTLGSGPRPPAHHGVASPLRRGLSAVAAWRGGA</sequence>
<dbReference type="Proteomes" id="UP000196778">
    <property type="component" value="Unassembled WGS sequence"/>
</dbReference>
<evidence type="ECO:0000313" key="1">
    <source>
        <dbReference type="EMBL" id="SJN19001.1"/>
    </source>
</evidence>
<keyword evidence="2" id="KW-1185">Reference proteome</keyword>
<evidence type="ECO:0000313" key="2">
    <source>
        <dbReference type="Proteomes" id="UP000196778"/>
    </source>
</evidence>
<dbReference type="EMBL" id="FUKR01000009">
    <property type="protein sequence ID" value="SJN19001.1"/>
    <property type="molecule type" value="Genomic_DNA"/>
</dbReference>